<dbReference type="PANTHER" id="PTHR37984">
    <property type="entry name" value="PROTEIN CBG26694"/>
    <property type="match status" value="1"/>
</dbReference>
<dbReference type="SUPFAM" id="SSF53098">
    <property type="entry name" value="Ribonuclease H-like"/>
    <property type="match status" value="1"/>
</dbReference>
<evidence type="ECO:0000259" key="2">
    <source>
        <dbReference type="PROSITE" id="PS50994"/>
    </source>
</evidence>
<dbReference type="InterPro" id="IPR050951">
    <property type="entry name" value="Retrovirus_Pol_polyprotein"/>
</dbReference>
<dbReference type="InterPro" id="IPR036397">
    <property type="entry name" value="RNaseH_sf"/>
</dbReference>
<dbReference type="AlphaFoldDB" id="A0A812NZL2"/>
<feature type="domain" description="Integrase catalytic" evidence="2">
    <location>
        <begin position="272"/>
        <end position="392"/>
    </location>
</feature>
<accession>A0A812NZL2</accession>
<dbReference type="InterPro" id="IPR001584">
    <property type="entry name" value="Integrase_cat-core"/>
</dbReference>
<organism evidence="3 4">
    <name type="scientific">Symbiodinium necroappetens</name>
    <dbReference type="NCBI Taxonomy" id="1628268"/>
    <lineage>
        <taxon>Eukaryota</taxon>
        <taxon>Sar</taxon>
        <taxon>Alveolata</taxon>
        <taxon>Dinophyceae</taxon>
        <taxon>Suessiales</taxon>
        <taxon>Symbiodiniaceae</taxon>
        <taxon>Symbiodinium</taxon>
    </lineage>
</organism>
<evidence type="ECO:0000256" key="1">
    <source>
        <dbReference type="SAM" id="MobiDB-lite"/>
    </source>
</evidence>
<keyword evidence="4" id="KW-1185">Reference proteome</keyword>
<dbReference type="GO" id="GO:0003676">
    <property type="term" value="F:nucleic acid binding"/>
    <property type="evidence" value="ECO:0007669"/>
    <property type="project" value="InterPro"/>
</dbReference>
<evidence type="ECO:0000313" key="4">
    <source>
        <dbReference type="Proteomes" id="UP000601435"/>
    </source>
</evidence>
<feature type="region of interest" description="Disordered" evidence="1">
    <location>
        <begin position="581"/>
        <end position="604"/>
    </location>
</feature>
<dbReference type="InterPro" id="IPR038765">
    <property type="entry name" value="Papain-like_cys_pep_sf"/>
</dbReference>
<sequence>MQGFCFCRVNTCKGLRAERAPIPWQEPKCLACLPVDERLQKRRKQSKICGKCERDVSRAGFSDTQWLAGSTSKCKECVAEETMKAPVRLRTCRTCGIEKCKDAFSKSQWSMSQKTGSQCQDCSQQKLKANEESFRTKYGAVSGNAAGEKVEVQKLIADKAAAERWVMEASELALPSENLKSYQAMHCLRSTTNWPGRAMEPDDSGIPAKQKLSFLQAVHEELSHMGSRDGIVKALQEEGKSWRNVQLDAQFVVSRCERCRKNTQRGLSGASIRHLPTPGQAGDVIGIDMKTVRPINKEKWICLLAVCFTSKKAFAWDLDYGCGDLETVQGHLLRFFCEHELPLVVWSDNAGSFRNVIESALLKACGLKARHIPPGRPQSNGLVEVFNRILDQGHSHMGERKNLMSAVLAHNTRPDPALGAAPETLWRTLRPALSRWRNLQLRTLLQKNAEPLSDEAWLEYLEQSGTLGPEDFRKAVEQVQSSLLPVQEAINDWQARELMKKNIKYDARAAQSAEAPLVSGDRVIAKCTQYSSKTGYGKYETKHDKVREYIVKSISSNFVELEEVGTGTRCYKHEANLKLMPRSLPADDDNVPSPPVKSRSGPPSEVMGEYRVVRCLMDGACLYRALSMALAWLGGRALQDLRDDSEAAQVLRSRIMTHMQLHLRRLSAEGRIVMADVLSTEMEDDPSFQQEGSWDWQLYFQHANHPRTFATFANVQAFVRMEGLTVEIYQIEEGELKRVFTEPGVGDGGAWRGGPVRLLRTSVHYDLLLPEKRPKRRVLQKSAPVL</sequence>
<dbReference type="Gene3D" id="3.90.70.80">
    <property type="match status" value="1"/>
</dbReference>
<proteinExistence type="predicted"/>
<evidence type="ECO:0000313" key="3">
    <source>
        <dbReference type="EMBL" id="CAE7310957.1"/>
    </source>
</evidence>
<dbReference type="Proteomes" id="UP000601435">
    <property type="component" value="Unassembled WGS sequence"/>
</dbReference>
<protein>
    <submittedName>
        <fullName evidence="3">Tf2-6_263 protein</fullName>
    </submittedName>
</protein>
<dbReference type="CDD" id="cd22744">
    <property type="entry name" value="OTU"/>
    <property type="match status" value="1"/>
</dbReference>
<dbReference type="OrthoDB" id="8892477at2759"/>
<gene>
    <name evidence="3" type="primary">Tf2-6_263</name>
    <name evidence="3" type="ORF">SNEC2469_LOCUS7733</name>
</gene>
<dbReference type="InterPro" id="IPR012337">
    <property type="entry name" value="RNaseH-like_sf"/>
</dbReference>
<dbReference type="GO" id="GO:0015074">
    <property type="term" value="P:DNA integration"/>
    <property type="evidence" value="ECO:0007669"/>
    <property type="project" value="InterPro"/>
</dbReference>
<name>A0A812NZL2_9DINO</name>
<dbReference type="Gene3D" id="3.30.420.10">
    <property type="entry name" value="Ribonuclease H-like superfamily/Ribonuclease H"/>
    <property type="match status" value="1"/>
</dbReference>
<comment type="caution">
    <text evidence="3">The sequence shown here is derived from an EMBL/GenBank/DDBJ whole genome shotgun (WGS) entry which is preliminary data.</text>
</comment>
<dbReference type="EMBL" id="CAJNJA010013022">
    <property type="protein sequence ID" value="CAE7310957.1"/>
    <property type="molecule type" value="Genomic_DNA"/>
</dbReference>
<dbReference type="PROSITE" id="PS50994">
    <property type="entry name" value="INTEGRASE"/>
    <property type="match status" value="1"/>
</dbReference>
<dbReference type="SUPFAM" id="SSF54001">
    <property type="entry name" value="Cysteine proteinases"/>
    <property type="match status" value="1"/>
</dbReference>
<reference evidence="3" key="1">
    <citation type="submission" date="2021-02" db="EMBL/GenBank/DDBJ databases">
        <authorList>
            <person name="Dougan E. K."/>
            <person name="Rhodes N."/>
            <person name="Thang M."/>
            <person name="Chan C."/>
        </authorList>
    </citation>
    <scope>NUCLEOTIDE SEQUENCE</scope>
</reference>
<dbReference type="PANTHER" id="PTHR37984:SF5">
    <property type="entry name" value="PROTEIN NYNRIN-LIKE"/>
    <property type="match status" value="1"/>
</dbReference>